<gene>
    <name evidence="10" type="ORF">WICPIJ_007165</name>
</gene>
<feature type="compositionally biased region" description="Low complexity" evidence="8">
    <location>
        <begin position="844"/>
        <end position="856"/>
    </location>
</feature>
<keyword evidence="11" id="KW-1185">Reference proteome</keyword>
<keyword evidence="4" id="KW-0833">Ubl conjugation pathway</keyword>
<evidence type="ECO:0000259" key="9">
    <source>
        <dbReference type="PROSITE" id="PS50235"/>
    </source>
</evidence>
<dbReference type="Pfam" id="PF00443">
    <property type="entry name" value="UCH"/>
    <property type="match status" value="1"/>
</dbReference>
<name>A0A9P8TK82_WICPI</name>
<keyword evidence="6" id="KW-0788">Thiol protease</keyword>
<evidence type="ECO:0000256" key="4">
    <source>
        <dbReference type="ARBA" id="ARBA00022786"/>
    </source>
</evidence>
<sequence length="1283" mass="146189">MIVMNVNTSSNNPFLKSNQEGEPTDQNQSALPSQPPPPQQEIIDLTLSGTATPVNEAEPIEQDQKEKQDDIIPNIYENLESSVFKTTNRIIDDLKVLLLLGKKDSSILRSHPIEYSQDVAHMKYNPFIFNVLDQTPVENKVDVRKSFDNPQDEVITLRGLIYNGGNSQLSQFKLYHVRMVVKSKHSHRAIHVTKNEYYLVKDEDLSESDKKDLILSEVLDETKNNYATAQKSLPVLVDSATFVCSKTQKMFRVEISEPEFSFEDLHDFELGPINVRYHQALAKFPDLDPNNVPSPAECLSTLFKTLRGPLLQPPSSETQSIIATNKALNTKLNPKLLLNKLHFKFSEDKYVPVNFSDHETDSNSLVIRESFTKKVNECLLLGTKAYSAQRPNPFREFKFTSELSTVFESLQDNASITHHRDVLKDPYYINISAYPFYSDELIIKCYNNTVNSDAKNLPSYFDCIHEISNLKSTARINQFFNGLSRAGILGQKEIDAAYRRLLGQADGSLADDDTIISAYQMEVLQSSSDHSRQLLRTSLEVVAKMRQSAKLTKFLAYELMPIDKAYELLGIEYPDEITDDVIPTLVQMKKDDLADRAQEVDRAFITVASERKSAFLLNIVELEFPDIIEPMDFTDACRELAVDKDHAEDIQIIEIFKNVTLSNQLEIKRARCALRVIGEHKDSDLIRQYLTTGNLDSSLIDSYEWPVGLNNIGNTCYLNSILQYLFSVKPVREFVLNFNGALEETEKQKYLDRTLGGSKLTPHQLVRSFQFVYRLQDLYKQMVETPERVVSPSKELAFLVFLRFEDLVDFISTEEDSKGLDLDLVQLGDNDVPDLCKDVGSDESNSANSSAASSSSMTDDIDSDLEIVEKPVEAMDSGSVAAAAAAAAAAKEEEEDIVMVLPAEPENNTQNVVSDTDGDIDLVNDPAKPQGRQLLSISEQQMNGIDANTQQDAQECLSNVILQIEAVIPPDEKLDGDREQVDFFKDLFFGKMLQRLVSLTDKSDVRTKKEMFANLIVNVQTEPRTLYDGLDETFGTEQVEILSSYRDKFERIIDLPTILQIQFQRVFYDREAFTLKKNNHGIQYPQELYMDRYMDTSDPVLIGKREESSKLKTLMREQQDRLDSLRAVDDNGLTLRESLLATRAWLTEMDEGSENLLSELDKKIEEIPKLILELNQQIEQLQRQIDHCFDDYKELAYTLFAVFIHKGEASYGHYWIYLNDIEKGYFRKYNDENVTRASENDVFDFSSKDKTTAYFLGYVRKGHEKDIEALVRCKVEETDLMEL</sequence>
<dbReference type="PROSITE" id="PS50235">
    <property type="entry name" value="USP_3"/>
    <property type="match status" value="1"/>
</dbReference>
<dbReference type="Gene3D" id="3.90.70.10">
    <property type="entry name" value="Cysteine proteinases"/>
    <property type="match status" value="2"/>
</dbReference>
<organism evidence="10 11">
    <name type="scientific">Wickerhamomyces pijperi</name>
    <name type="common">Yeast</name>
    <name type="synonym">Pichia pijperi</name>
    <dbReference type="NCBI Taxonomy" id="599730"/>
    <lineage>
        <taxon>Eukaryota</taxon>
        <taxon>Fungi</taxon>
        <taxon>Dikarya</taxon>
        <taxon>Ascomycota</taxon>
        <taxon>Saccharomycotina</taxon>
        <taxon>Saccharomycetes</taxon>
        <taxon>Phaffomycetales</taxon>
        <taxon>Wickerhamomycetaceae</taxon>
        <taxon>Wickerhamomyces</taxon>
    </lineage>
</organism>
<dbReference type="GO" id="GO:0070628">
    <property type="term" value="F:proteasome binding"/>
    <property type="evidence" value="ECO:0007669"/>
    <property type="project" value="TreeGrafter"/>
</dbReference>
<comment type="catalytic activity">
    <reaction evidence="1">
        <text>Thiol-dependent hydrolysis of ester, thioester, amide, peptide and isopeptide bonds formed by the C-terminal Gly of ubiquitin (a 76-residue protein attached to proteins as an intracellular targeting signal).</text>
        <dbReference type="EC" id="3.4.19.12"/>
    </reaction>
</comment>
<comment type="caution">
    <text evidence="10">The sequence shown here is derived from an EMBL/GenBank/DDBJ whole genome shotgun (WGS) entry which is preliminary data.</text>
</comment>
<dbReference type="Pfam" id="PF13446">
    <property type="entry name" value="RPT"/>
    <property type="match status" value="3"/>
</dbReference>
<feature type="domain" description="USP" evidence="9">
    <location>
        <begin position="707"/>
        <end position="1261"/>
    </location>
</feature>
<dbReference type="EC" id="3.4.19.12" evidence="2"/>
<dbReference type="InterPro" id="IPR025305">
    <property type="entry name" value="UCH_repeat_domain"/>
</dbReference>
<dbReference type="PROSITE" id="PS00973">
    <property type="entry name" value="USP_2"/>
    <property type="match status" value="1"/>
</dbReference>
<evidence type="ECO:0000256" key="2">
    <source>
        <dbReference type="ARBA" id="ARBA00012759"/>
    </source>
</evidence>
<evidence type="ECO:0000256" key="6">
    <source>
        <dbReference type="ARBA" id="ARBA00022807"/>
    </source>
</evidence>
<keyword evidence="5" id="KW-0378">Hydrolase</keyword>
<dbReference type="GO" id="GO:0043161">
    <property type="term" value="P:proteasome-mediated ubiquitin-dependent protein catabolic process"/>
    <property type="evidence" value="ECO:0007669"/>
    <property type="project" value="InterPro"/>
</dbReference>
<evidence type="ECO:0000256" key="8">
    <source>
        <dbReference type="SAM" id="MobiDB-lite"/>
    </source>
</evidence>
<feature type="compositionally biased region" description="Polar residues" evidence="8">
    <location>
        <begin position="1"/>
        <end position="25"/>
    </location>
</feature>
<dbReference type="GO" id="GO:0016579">
    <property type="term" value="P:protein deubiquitination"/>
    <property type="evidence" value="ECO:0007669"/>
    <property type="project" value="InterPro"/>
</dbReference>
<evidence type="ECO:0000313" key="10">
    <source>
        <dbReference type="EMBL" id="KAH3681859.1"/>
    </source>
</evidence>
<dbReference type="SUPFAM" id="SSF54001">
    <property type="entry name" value="Cysteine proteinases"/>
    <property type="match status" value="1"/>
</dbReference>
<keyword evidence="3" id="KW-0645">Protease</keyword>
<dbReference type="InterPro" id="IPR018200">
    <property type="entry name" value="USP_CS"/>
</dbReference>
<evidence type="ECO:0000256" key="7">
    <source>
        <dbReference type="SAM" id="Coils"/>
    </source>
</evidence>
<proteinExistence type="predicted"/>
<evidence type="ECO:0000313" key="11">
    <source>
        <dbReference type="Proteomes" id="UP000774326"/>
    </source>
</evidence>
<dbReference type="EMBL" id="JAEUBG010004184">
    <property type="protein sequence ID" value="KAH3681859.1"/>
    <property type="molecule type" value="Genomic_DNA"/>
</dbReference>
<dbReference type="GO" id="GO:0004843">
    <property type="term" value="F:cysteine-type deubiquitinase activity"/>
    <property type="evidence" value="ECO:0007669"/>
    <property type="project" value="UniProtKB-EC"/>
</dbReference>
<dbReference type="PANTHER" id="PTHR43982">
    <property type="entry name" value="UBIQUITIN CARBOXYL-TERMINAL HYDROLASE"/>
    <property type="match status" value="1"/>
</dbReference>
<dbReference type="InterPro" id="IPR044635">
    <property type="entry name" value="UBP14-like"/>
</dbReference>
<feature type="region of interest" description="Disordered" evidence="8">
    <location>
        <begin position="835"/>
        <end position="860"/>
    </location>
</feature>
<evidence type="ECO:0000256" key="5">
    <source>
        <dbReference type="ARBA" id="ARBA00022801"/>
    </source>
</evidence>
<dbReference type="Proteomes" id="UP000774326">
    <property type="component" value="Unassembled WGS sequence"/>
</dbReference>
<evidence type="ECO:0000256" key="3">
    <source>
        <dbReference type="ARBA" id="ARBA00022670"/>
    </source>
</evidence>
<feature type="coiled-coil region" evidence="7">
    <location>
        <begin position="1164"/>
        <end position="1191"/>
    </location>
</feature>
<dbReference type="OrthoDB" id="2420415at2759"/>
<evidence type="ECO:0000256" key="1">
    <source>
        <dbReference type="ARBA" id="ARBA00000707"/>
    </source>
</evidence>
<accession>A0A9P8TK82</accession>
<dbReference type="PROSITE" id="PS00972">
    <property type="entry name" value="USP_1"/>
    <property type="match status" value="1"/>
</dbReference>
<dbReference type="InterPro" id="IPR038765">
    <property type="entry name" value="Papain-like_cys_pep_sf"/>
</dbReference>
<reference evidence="10" key="2">
    <citation type="submission" date="2021-01" db="EMBL/GenBank/DDBJ databases">
        <authorList>
            <person name="Schikora-Tamarit M.A."/>
        </authorList>
    </citation>
    <scope>NUCLEOTIDE SEQUENCE</scope>
    <source>
        <strain evidence="10">CBS2887</strain>
    </source>
</reference>
<dbReference type="InterPro" id="IPR001394">
    <property type="entry name" value="Peptidase_C19_UCH"/>
</dbReference>
<feature type="region of interest" description="Disordered" evidence="8">
    <location>
        <begin position="1"/>
        <end position="41"/>
    </location>
</feature>
<dbReference type="GO" id="GO:0061136">
    <property type="term" value="P:regulation of proteasomal protein catabolic process"/>
    <property type="evidence" value="ECO:0007669"/>
    <property type="project" value="TreeGrafter"/>
</dbReference>
<reference evidence="10" key="1">
    <citation type="journal article" date="2021" name="Open Biol.">
        <title>Shared evolutionary footprints suggest mitochondrial oxidative damage underlies multiple complex I losses in fungi.</title>
        <authorList>
            <person name="Schikora-Tamarit M.A."/>
            <person name="Marcet-Houben M."/>
            <person name="Nosek J."/>
            <person name="Gabaldon T."/>
        </authorList>
    </citation>
    <scope>NUCLEOTIDE SEQUENCE</scope>
    <source>
        <strain evidence="10">CBS2887</strain>
    </source>
</reference>
<protein>
    <recommendedName>
        <fullName evidence="2">ubiquitinyl hydrolase 1</fullName>
        <ecNumber evidence="2">3.4.19.12</ecNumber>
    </recommendedName>
</protein>
<keyword evidence="7" id="KW-0175">Coiled coil</keyword>
<dbReference type="InterPro" id="IPR028889">
    <property type="entry name" value="USP"/>
</dbReference>
<dbReference type="PANTHER" id="PTHR43982:SF6">
    <property type="entry name" value="UBIQUITIN CARBOXYL-TERMINAL HYDROLASE 2-RELATED"/>
    <property type="match status" value="1"/>
</dbReference>
<dbReference type="CDD" id="cd02666">
    <property type="entry name" value="Peptidase_C19J"/>
    <property type="match status" value="1"/>
</dbReference>